<comment type="subcellular location">
    <subcellularLocation>
        <location evidence="1">Cell membrane</location>
        <topology evidence="1">Multi-pass membrane protein</topology>
    </subcellularLocation>
</comment>
<dbReference type="CDD" id="cd06550">
    <property type="entry name" value="TM_ABC_iron-siderophores_like"/>
    <property type="match status" value="1"/>
</dbReference>
<keyword evidence="3" id="KW-0813">Transport</keyword>
<evidence type="ECO:0000256" key="7">
    <source>
        <dbReference type="ARBA" id="ARBA00023136"/>
    </source>
</evidence>
<feature type="transmembrane region" description="Helical" evidence="8">
    <location>
        <begin position="68"/>
        <end position="85"/>
    </location>
</feature>
<keyword evidence="5 8" id="KW-0812">Transmembrane</keyword>
<feature type="transmembrane region" description="Helical" evidence="8">
    <location>
        <begin position="161"/>
        <end position="181"/>
    </location>
</feature>
<evidence type="ECO:0000313" key="10">
    <source>
        <dbReference type="Proteomes" id="UP000270678"/>
    </source>
</evidence>
<feature type="transmembrane region" description="Helical" evidence="8">
    <location>
        <begin position="97"/>
        <end position="120"/>
    </location>
</feature>
<dbReference type="KEGG" id="plut:EI981_21970"/>
<evidence type="ECO:0000256" key="3">
    <source>
        <dbReference type="ARBA" id="ARBA00022448"/>
    </source>
</evidence>
<dbReference type="GO" id="GO:0033214">
    <property type="term" value="P:siderophore-iron import into cell"/>
    <property type="evidence" value="ECO:0007669"/>
    <property type="project" value="TreeGrafter"/>
</dbReference>
<dbReference type="EMBL" id="CP034346">
    <property type="protein sequence ID" value="AZS16865.1"/>
    <property type="molecule type" value="Genomic_DNA"/>
</dbReference>
<evidence type="ECO:0000313" key="9">
    <source>
        <dbReference type="EMBL" id="AZS16865.1"/>
    </source>
</evidence>
<dbReference type="OrthoDB" id="9811721at2"/>
<dbReference type="InterPro" id="IPR000522">
    <property type="entry name" value="ABC_transptr_permease_BtuC"/>
</dbReference>
<feature type="transmembrane region" description="Helical" evidence="8">
    <location>
        <begin position="291"/>
        <end position="310"/>
    </location>
</feature>
<dbReference type="InterPro" id="IPR037294">
    <property type="entry name" value="ABC_BtuC-like"/>
</dbReference>
<feature type="transmembrane region" description="Helical" evidence="8">
    <location>
        <begin position="250"/>
        <end position="279"/>
    </location>
</feature>
<proteinExistence type="inferred from homology"/>
<evidence type="ECO:0000256" key="1">
    <source>
        <dbReference type="ARBA" id="ARBA00004651"/>
    </source>
</evidence>
<feature type="transmembrane region" description="Helical" evidence="8">
    <location>
        <begin position="317"/>
        <end position="338"/>
    </location>
</feature>
<dbReference type="Pfam" id="PF01032">
    <property type="entry name" value="FecCD"/>
    <property type="match status" value="1"/>
</dbReference>
<evidence type="ECO:0000256" key="8">
    <source>
        <dbReference type="SAM" id="Phobius"/>
    </source>
</evidence>
<gene>
    <name evidence="9" type="ORF">EI981_21970</name>
</gene>
<dbReference type="FunFam" id="1.10.3470.10:FF:000001">
    <property type="entry name" value="Vitamin B12 ABC transporter permease BtuC"/>
    <property type="match status" value="1"/>
</dbReference>
<dbReference type="PANTHER" id="PTHR30472">
    <property type="entry name" value="FERRIC ENTEROBACTIN TRANSPORT SYSTEM PERMEASE PROTEIN"/>
    <property type="match status" value="1"/>
</dbReference>
<dbReference type="AlphaFoldDB" id="A0A3Q9IBC3"/>
<organism evidence="9 10">
    <name type="scientific">Paenibacillus lutimineralis</name>
    <dbReference type="NCBI Taxonomy" id="2707005"/>
    <lineage>
        <taxon>Bacteria</taxon>
        <taxon>Bacillati</taxon>
        <taxon>Bacillota</taxon>
        <taxon>Bacilli</taxon>
        <taxon>Bacillales</taxon>
        <taxon>Paenibacillaceae</taxon>
        <taxon>Paenibacillus</taxon>
    </lineage>
</organism>
<reference evidence="10" key="1">
    <citation type="submission" date="2018-12" db="EMBL/GenBank/DDBJ databases">
        <title>Complete genome sequence of Paenibacillus sp. MBLB1234.</title>
        <authorList>
            <person name="Nam Y.-D."/>
            <person name="Kang J."/>
            <person name="Chung W.-H."/>
            <person name="Park Y.S."/>
        </authorList>
    </citation>
    <scope>NUCLEOTIDE SEQUENCE [LARGE SCALE GENOMIC DNA]</scope>
    <source>
        <strain evidence="10">MBLB1234</strain>
    </source>
</reference>
<evidence type="ECO:0000256" key="4">
    <source>
        <dbReference type="ARBA" id="ARBA00022475"/>
    </source>
</evidence>
<feature type="transmembrane region" description="Helical" evidence="8">
    <location>
        <begin position="12"/>
        <end position="31"/>
    </location>
</feature>
<sequence length="342" mass="36661">MPTVSSVTERRFWTVLAVGILIAVAAAYLSLTNGTFDMSVLDVFKTLLGINPRPEHNLVVFEFRLPRIVLGALVGFALGTAGSIIQGVTRNGLADPGILGINAGAGLAVVLFMFLFQGVITATGWLGVMLMPMFGIAGGLLATTAIYMFAKEKGRLDPQRLILVGIAVASGFGALTMYISLKMNPNDYEMAVVWLAGSLHNANWKFVVTMLPWLLLLPVICLRSHKLDLFQLSEDSQKSVGLHVEREKNIFLLCSIGLVSASVAVSGSIAFIGLIAPHLARQLVGLRHTRIIPVSGLVGMIMVLIGDFIGKTVFAPAELSVGIVVSIIGVPYFVYLLLRTRG</sequence>
<keyword evidence="4" id="KW-1003">Cell membrane</keyword>
<dbReference type="PANTHER" id="PTHR30472:SF23">
    <property type="entry name" value="IRON-UPTAKE SYSTEM PERMEASE PROTEIN FEUC"/>
    <property type="match status" value="1"/>
</dbReference>
<evidence type="ECO:0000256" key="2">
    <source>
        <dbReference type="ARBA" id="ARBA00007935"/>
    </source>
</evidence>
<dbReference type="GO" id="GO:0022857">
    <property type="term" value="F:transmembrane transporter activity"/>
    <property type="evidence" value="ECO:0007669"/>
    <property type="project" value="InterPro"/>
</dbReference>
<dbReference type="Gene3D" id="1.10.3470.10">
    <property type="entry name" value="ABC transporter involved in vitamin B12 uptake, BtuC"/>
    <property type="match status" value="1"/>
</dbReference>
<dbReference type="SUPFAM" id="SSF81345">
    <property type="entry name" value="ABC transporter involved in vitamin B12 uptake, BtuC"/>
    <property type="match status" value="1"/>
</dbReference>
<comment type="similarity">
    <text evidence="2">Belongs to the binding-protein-dependent transport system permease family. FecCD subfamily.</text>
</comment>
<dbReference type="GO" id="GO:0005886">
    <property type="term" value="C:plasma membrane"/>
    <property type="evidence" value="ECO:0007669"/>
    <property type="project" value="UniProtKB-SubCell"/>
</dbReference>
<name>A0A3Q9IBC3_9BACL</name>
<evidence type="ECO:0000256" key="5">
    <source>
        <dbReference type="ARBA" id="ARBA00022692"/>
    </source>
</evidence>
<protein>
    <submittedName>
        <fullName evidence="9">Iron ABC transporter permease</fullName>
    </submittedName>
</protein>
<keyword evidence="7 8" id="KW-0472">Membrane</keyword>
<feature type="transmembrane region" description="Helical" evidence="8">
    <location>
        <begin position="126"/>
        <end position="149"/>
    </location>
</feature>
<keyword evidence="10" id="KW-1185">Reference proteome</keyword>
<keyword evidence="6 8" id="KW-1133">Transmembrane helix</keyword>
<accession>A0A3Q9IBC3</accession>
<dbReference type="Proteomes" id="UP000270678">
    <property type="component" value="Chromosome"/>
</dbReference>
<evidence type="ECO:0000256" key="6">
    <source>
        <dbReference type="ARBA" id="ARBA00022989"/>
    </source>
</evidence>